<reference evidence="1 2" key="1">
    <citation type="journal article" date="2016" name="Nat. Commun.">
        <title>Thousands of microbial genomes shed light on interconnected biogeochemical processes in an aquifer system.</title>
        <authorList>
            <person name="Anantharaman K."/>
            <person name="Brown C.T."/>
            <person name="Hug L.A."/>
            <person name="Sharon I."/>
            <person name="Castelle C.J."/>
            <person name="Probst A.J."/>
            <person name="Thomas B.C."/>
            <person name="Singh A."/>
            <person name="Wilkins M.J."/>
            <person name="Karaoz U."/>
            <person name="Brodie E.L."/>
            <person name="Williams K.H."/>
            <person name="Hubbard S.S."/>
            <person name="Banfield J.F."/>
        </authorList>
    </citation>
    <scope>NUCLEOTIDE SEQUENCE [LARGE SCALE GENOMIC DNA]</scope>
</reference>
<evidence type="ECO:0000313" key="1">
    <source>
        <dbReference type="EMBL" id="OGH60747.1"/>
    </source>
</evidence>
<proteinExistence type="predicted"/>
<name>A0A1F6LMW2_9BACT</name>
<dbReference type="Proteomes" id="UP000176329">
    <property type="component" value="Unassembled WGS sequence"/>
</dbReference>
<protein>
    <recommendedName>
        <fullName evidence="3">Type II toxin-antitoxin system HicA family toxin</fullName>
    </recommendedName>
</protein>
<dbReference type="EMBL" id="MFPV01000055">
    <property type="protein sequence ID" value="OGH60747.1"/>
    <property type="molecule type" value="Genomic_DNA"/>
</dbReference>
<evidence type="ECO:0000313" key="2">
    <source>
        <dbReference type="Proteomes" id="UP000176329"/>
    </source>
</evidence>
<gene>
    <name evidence="1" type="ORF">A2848_00200</name>
</gene>
<dbReference type="AlphaFoldDB" id="A0A1F6LMW2"/>
<comment type="caution">
    <text evidence="1">The sequence shown here is derived from an EMBL/GenBank/DDBJ whole genome shotgun (WGS) entry which is preliminary data.</text>
</comment>
<organism evidence="1 2">
    <name type="scientific">Candidatus Magasanikbacteria bacterium RIFCSPHIGHO2_01_FULL_50_8</name>
    <dbReference type="NCBI Taxonomy" id="1798674"/>
    <lineage>
        <taxon>Bacteria</taxon>
        <taxon>Candidatus Magasanikiibacteriota</taxon>
    </lineage>
</organism>
<accession>A0A1F6LMW2</accession>
<evidence type="ECO:0008006" key="3">
    <source>
        <dbReference type="Google" id="ProtNLM"/>
    </source>
</evidence>
<sequence>MSSRSFSDITQAQWLRACLKLGLLIETNSGKGSHARVEHSVTHAKYTIQHSLHKFINIKIFKKMLEWGFDEEQIWDALK</sequence>